<dbReference type="Gene3D" id="3.40.50.10470">
    <property type="entry name" value="Translation initiation factor eif-2b, domain 2"/>
    <property type="match status" value="1"/>
</dbReference>
<feature type="region of interest" description="Disordered" evidence="10">
    <location>
        <begin position="1"/>
        <end position="126"/>
    </location>
</feature>
<gene>
    <name evidence="11" type="ORF">E0L32_008140</name>
</gene>
<dbReference type="RefSeq" id="XP_030992645.1">
    <property type="nucleotide sequence ID" value="XM_031142961.1"/>
</dbReference>
<dbReference type="PANTHER" id="PTHR10233">
    <property type="entry name" value="TRANSLATION INITIATION FACTOR EIF-2B"/>
    <property type="match status" value="1"/>
</dbReference>
<dbReference type="InterPro" id="IPR037171">
    <property type="entry name" value="NagB/RpiA_transferase-like"/>
</dbReference>
<dbReference type="PANTHER" id="PTHR10233:SF14">
    <property type="entry name" value="TRANSLATION INITIATION FACTOR EIF-2B SUBUNIT DELTA"/>
    <property type="match status" value="1"/>
</dbReference>
<comment type="subunit">
    <text evidence="8">Component of the translation initiation factor 2B (eIF2B) complex which is a heterodecamer of two sets of five different subunits: alpha, beta, gamma, delta and epsilon. Subunits alpha, beta and delta comprise a regulatory subcomplex and subunits epsilon and gamma comprise a catalytic subcomplex. Within the complex, the hexameric regulatory complex resides at the center, with the two heterodimeric catalytic subcomplexes bound on opposite sides.</text>
</comment>
<keyword evidence="3" id="KW-0963">Cytoplasm</keyword>
<evidence type="ECO:0000256" key="3">
    <source>
        <dbReference type="ARBA" id="ARBA00022490"/>
    </source>
</evidence>
<evidence type="ECO:0000256" key="6">
    <source>
        <dbReference type="ARBA" id="ARBA00044147"/>
    </source>
</evidence>
<evidence type="ECO:0000256" key="2">
    <source>
        <dbReference type="ARBA" id="ARBA00007251"/>
    </source>
</evidence>
<evidence type="ECO:0000313" key="12">
    <source>
        <dbReference type="Proteomes" id="UP000319257"/>
    </source>
</evidence>
<evidence type="ECO:0000256" key="7">
    <source>
        <dbReference type="ARBA" id="ARBA00044356"/>
    </source>
</evidence>
<organism evidence="11 12">
    <name type="scientific">Thyridium curvatum</name>
    <dbReference type="NCBI Taxonomy" id="1093900"/>
    <lineage>
        <taxon>Eukaryota</taxon>
        <taxon>Fungi</taxon>
        <taxon>Dikarya</taxon>
        <taxon>Ascomycota</taxon>
        <taxon>Pezizomycotina</taxon>
        <taxon>Sordariomycetes</taxon>
        <taxon>Sordariomycetidae</taxon>
        <taxon>Thyridiales</taxon>
        <taxon>Thyridiaceae</taxon>
        <taxon>Thyridium</taxon>
    </lineage>
</organism>
<evidence type="ECO:0000256" key="5">
    <source>
        <dbReference type="ARBA" id="ARBA00022917"/>
    </source>
</evidence>
<evidence type="ECO:0000256" key="1">
    <source>
        <dbReference type="ARBA" id="ARBA00004514"/>
    </source>
</evidence>
<dbReference type="STRING" id="1093900.A0A507AWX3"/>
<keyword evidence="4" id="KW-0396">Initiation factor</keyword>
<dbReference type="Proteomes" id="UP000319257">
    <property type="component" value="Unassembled WGS sequence"/>
</dbReference>
<evidence type="ECO:0000256" key="9">
    <source>
        <dbReference type="RuleBase" id="RU003814"/>
    </source>
</evidence>
<feature type="compositionally biased region" description="Low complexity" evidence="10">
    <location>
        <begin position="66"/>
        <end position="95"/>
    </location>
</feature>
<dbReference type="InterPro" id="IPR042529">
    <property type="entry name" value="IF_2B-like_C"/>
</dbReference>
<evidence type="ECO:0000256" key="10">
    <source>
        <dbReference type="SAM" id="MobiDB-lite"/>
    </source>
</evidence>
<keyword evidence="5" id="KW-0648">Protein biosynthesis</keyword>
<dbReference type="GO" id="GO:0003743">
    <property type="term" value="F:translation initiation factor activity"/>
    <property type="evidence" value="ECO:0007669"/>
    <property type="project" value="UniProtKB-KW"/>
</dbReference>
<name>A0A507AWX3_9PEZI</name>
<dbReference type="SUPFAM" id="SSF100950">
    <property type="entry name" value="NagB/RpiA/CoA transferase-like"/>
    <property type="match status" value="1"/>
</dbReference>
<comment type="caution">
    <text evidence="11">The sequence shown here is derived from an EMBL/GenBank/DDBJ whole genome shotgun (WGS) entry which is preliminary data.</text>
</comment>
<evidence type="ECO:0000256" key="8">
    <source>
        <dbReference type="ARBA" id="ARBA00046432"/>
    </source>
</evidence>
<feature type="compositionally biased region" description="Basic and acidic residues" evidence="10">
    <location>
        <begin position="54"/>
        <end position="64"/>
    </location>
</feature>
<dbReference type="InterPro" id="IPR000649">
    <property type="entry name" value="IF-2B-related"/>
</dbReference>
<feature type="compositionally biased region" description="Low complexity" evidence="10">
    <location>
        <begin position="1"/>
        <end position="37"/>
    </location>
</feature>
<sequence>MTAETSTAPASTAPAVAAPAPTANAPSASTPQPAAAPGQDSAAQPAKKLTGAELKAKKQAEKAARRAQAIQAKTEKAAAAPGGAVPPGGAAQAGGANKGGAKPKGKPEAGGGKPAARRPSGVGAKPTVVIPAPLKEKDPRDLIPECFSHLPMAKRIPLSQADKDVHPVVLAVGQQMATFTLRDNIRRLEATLNAFKKVLESYEAPPSSAFSRHFVPHVLNPQIEYLTECRPMCFAMGNAIRLLKARISKLDPDTSDEEAIKTLCESIEGFIQERIYYAEVIIARNAADMIIQGDHILTYGGARLVGKALEQAWADGKTFEVAILDDPCDRTGQAMAKSLRQQGIRVSYYPQLGGVSCHLQHATKVMIGAEAVFANGSLYGPAGTSDVALAAQAANLPVIALCETINFDRERVATDSGMYNEIDPERCTEESFRLLFDTTRDKFLNVVVTEYETITGDAPATAILAILRKQEDPN</sequence>
<dbReference type="GeneID" id="41975587"/>
<evidence type="ECO:0000256" key="4">
    <source>
        <dbReference type="ARBA" id="ARBA00022540"/>
    </source>
</evidence>
<dbReference type="GO" id="GO:0005829">
    <property type="term" value="C:cytosol"/>
    <property type="evidence" value="ECO:0007669"/>
    <property type="project" value="UniProtKB-SubCell"/>
</dbReference>
<protein>
    <recommendedName>
        <fullName evidence="6">Translation initiation factor eIF2B subunit delta</fullName>
    </recommendedName>
    <alternativeName>
        <fullName evidence="7">eIF2B GDP-GTP exchange factor subunit delta</fullName>
    </alternativeName>
</protein>
<comment type="similarity">
    <text evidence="2 9">Belongs to the eIF-2B alpha/beta/delta subunits family.</text>
</comment>
<comment type="subcellular location">
    <subcellularLocation>
        <location evidence="1">Cytoplasm</location>
        <location evidence="1">Cytosol</location>
    </subcellularLocation>
</comment>
<dbReference type="EMBL" id="SKBQ01000052">
    <property type="protein sequence ID" value="TPX10934.1"/>
    <property type="molecule type" value="Genomic_DNA"/>
</dbReference>
<proteinExistence type="inferred from homology"/>
<dbReference type="Pfam" id="PF01008">
    <property type="entry name" value="IF-2B"/>
    <property type="match status" value="1"/>
</dbReference>
<evidence type="ECO:0000313" key="11">
    <source>
        <dbReference type="EMBL" id="TPX10934.1"/>
    </source>
</evidence>
<dbReference type="AlphaFoldDB" id="A0A507AWX3"/>
<reference evidence="11 12" key="1">
    <citation type="submission" date="2019-06" db="EMBL/GenBank/DDBJ databases">
        <title>Draft genome sequence of the filamentous fungus Phialemoniopsis curvata isolated from diesel fuel.</title>
        <authorList>
            <person name="Varaljay V.A."/>
            <person name="Lyon W.J."/>
            <person name="Crouch A.L."/>
            <person name="Drake C.E."/>
            <person name="Hollomon J.M."/>
            <person name="Nadeau L.J."/>
            <person name="Nunn H.S."/>
            <person name="Stevenson B.S."/>
            <person name="Bojanowski C.L."/>
            <person name="Crookes-Goodson W.J."/>
        </authorList>
    </citation>
    <scope>NUCLEOTIDE SEQUENCE [LARGE SCALE GENOMIC DNA]</scope>
    <source>
        <strain evidence="11 12">D216</strain>
    </source>
</reference>
<dbReference type="InParanoid" id="A0A507AWX3"/>
<accession>A0A507AWX3</accession>
<dbReference type="OrthoDB" id="10254737at2759"/>
<keyword evidence="12" id="KW-1185">Reference proteome</keyword>